<keyword evidence="2" id="KW-1003">Cell membrane</keyword>
<name>A0A556MW73_9SPHI</name>
<feature type="domain" description="ABC3 transporter permease C-terminal" evidence="7">
    <location>
        <begin position="298"/>
        <end position="416"/>
    </location>
</feature>
<feature type="transmembrane region" description="Helical" evidence="6">
    <location>
        <begin position="21"/>
        <end position="42"/>
    </location>
</feature>
<feature type="transmembrane region" description="Helical" evidence="6">
    <location>
        <begin position="294"/>
        <end position="317"/>
    </location>
</feature>
<accession>A0A556MW73</accession>
<dbReference type="OrthoDB" id="1451596at2"/>
<evidence type="ECO:0000259" key="8">
    <source>
        <dbReference type="Pfam" id="PF12704"/>
    </source>
</evidence>
<feature type="domain" description="MacB-like periplasmic core" evidence="8">
    <location>
        <begin position="20"/>
        <end position="248"/>
    </location>
</feature>
<keyword evidence="4 6" id="KW-1133">Transmembrane helix</keyword>
<keyword evidence="10" id="KW-1185">Reference proteome</keyword>
<evidence type="ECO:0000313" key="10">
    <source>
        <dbReference type="Proteomes" id="UP000318733"/>
    </source>
</evidence>
<feature type="transmembrane region" description="Helical" evidence="6">
    <location>
        <begin position="444"/>
        <end position="465"/>
    </location>
</feature>
<feature type="domain" description="ABC3 transporter permease C-terminal" evidence="7">
    <location>
        <begin position="696"/>
        <end position="806"/>
    </location>
</feature>
<evidence type="ECO:0000256" key="2">
    <source>
        <dbReference type="ARBA" id="ARBA00022475"/>
    </source>
</evidence>
<evidence type="ECO:0000259" key="7">
    <source>
        <dbReference type="Pfam" id="PF02687"/>
    </source>
</evidence>
<dbReference type="AlphaFoldDB" id="A0A556MW73"/>
<dbReference type="EMBL" id="VLPK01000001">
    <property type="protein sequence ID" value="TSJ44184.1"/>
    <property type="molecule type" value="Genomic_DNA"/>
</dbReference>
<keyword evidence="3 6" id="KW-0812">Transmembrane</keyword>
<comment type="caution">
    <text evidence="9">The sequence shown here is derived from an EMBL/GenBank/DDBJ whole genome shotgun (WGS) entry which is preliminary data.</text>
</comment>
<proteinExistence type="predicted"/>
<dbReference type="InterPro" id="IPR003838">
    <property type="entry name" value="ABC3_permease_C"/>
</dbReference>
<feature type="transmembrane region" description="Helical" evidence="6">
    <location>
        <begin position="690"/>
        <end position="713"/>
    </location>
</feature>
<keyword evidence="5 6" id="KW-0472">Membrane</keyword>
<feature type="transmembrane region" description="Helical" evidence="6">
    <location>
        <begin position="387"/>
        <end position="411"/>
    </location>
</feature>
<feature type="transmembrane region" description="Helical" evidence="6">
    <location>
        <begin position="338"/>
        <end position="367"/>
    </location>
</feature>
<dbReference type="GO" id="GO:0022857">
    <property type="term" value="F:transmembrane transporter activity"/>
    <property type="evidence" value="ECO:0007669"/>
    <property type="project" value="TreeGrafter"/>
</dbReference>
<dbReference type="Pfam" id="PF12704">
    <property type="entry name" value="MacB_PCD"/>
    <property type="match status" value="1"/>
</dbReference>
<dbReference type="InterPro" id="IPR025857">
    <property type="entry name" value="MacB_PCD"/>
</dbReference>
<comment type="subcellular location">
    <subcellularLocation>
        <location evidence="1">Cell membrane</location>
        <topology evidence="1">Multi-pass membrane protein</topology>
    </subcellularLocation>
</comment>
<dbReference type="InterPro" id="IPR050250">
    <property type="entry name" value="Macrolide_Exporter_MacB"/>
</dbReference>
<evidence type="ECO:0000313" key="9">
    <source>
        <dbReference type="EMBL" id="TSJ44184.1"/>
    </source>
</evidence>
<dbReference type="PANTHER" id="PTHR30572:SF18">
    <property type="entry name" value="ABC-TYPE MACROLIDE FAMILY EXPORT SYSTEM PERMEASE COMPONENT 2"/>
    <property type="match status" value="1"/>
</dbReference>
<dbReference type="Pfam" id="PF02687">
    <property type="entry name" value="FtsX"/>
    <property type="match status" value="2"/>
</dbReference>
<evidence type="ECO:0000256" key="5">
    <source>
        <dbReference type="ARBA" id="ARBA00023136"/>
    </source>
</evidence>
<sequence length="813" mass="91647">MIKNYFKIALYNFRRHKLLTFINVIGLSIGISASLVIFLIVYHDFTFDKFHKDKERIYRVVTDYMFSGEPFYNKGVTGRLPDAVKNEVTGIENSAPVYLQNYKVNIPGPSEIKLKNVDDIVYADKRYFDIFSYTWLAGSATALNQLNQVVLSADQAKKYFPALSYQDMLGKQVVYDDSIRTTVCGIIEPFTENTDFKFHDFISYATIQTNKNLKEQQSQWAATNGSSQFFVKLTPASNVTGIEQQLRKVLLKYQPDQKGKDGYKTNFRLQALNDIHFNENYHAISTEAVNKPTLYGLMVIGLFLLALACINFINLTTAQASQRTKEIGIRKTMGSTRLQLIGQFLSETFFVTLLAVIISVALVPVVLKLFSGFISAEVKFNLLSQPVILLFALVLLVVVSFISGFYPALVLSRYQPVKILKNQFSATEGTGRSWLRKSLTVTQFAIAQFFIIATLVVSKQIYYALHKDLGFKKEAIVYINIPWKNQDAHLKQVFINKIKSLSQVELVSLGGDVPSSGGWSSNDVSYRDGKKEIKTELYHKSGDENYIKIYQIKLLAGRNIKQSDTSSAMLINTTYAHILGFTNPADAIGKLVFFDKTQKREIVGIVGDFHQASLHAPIKPMAIYPEDMRYQGTFHIALKPQNAGGNDWKTAIAKVQAAWKSIYPDDDFDYHFFDESIIGLYNKEQHISQLLSWATGLSVFISCLGLFGLAVFTTNQRTKEIGVRKVLGASVTQIVTLLSTELVYLVMLSFVIICPVSWLAMHKWMQGFADRTSFSWWIFAISGAGIFFTALFTLSFQTIKAAIANPVKSLRSE</sequence>
<feature type="transmembrane region" description="Helical" evidence="6">
    <location>
        <begin position="773"/>
        <end position="794"/>
    </location>
</feature>
<evidence type="ECO:0000256" key="4">
    <source>
        <dbReference type="ARBA" id="ARBA00022989"/>
    </source>
</evidence>
<reference evidence="9 10" key="1">
    <citation type="submission" date="2019-07" db="EMBL/GenBank/DDBJ databases">
        <authorList>
            <person name="Huq M.A."/>
        </authorList>
    </citation>
    <scope>NUCLEOTIDE SEQUENCE [LARGE SCALE GENOMIC DNA]</scope>
    <source>
        <strain evidence="9 10">MAH-19</strain>
    </source>
</reference>
<dbReference type="RefSeq" id="WP_144247747.1">
    <property type="nucleotide sequence ID" value="NZ_VLPK01000001.1"/>
</dbReference>
<dbReference type="GO" id="GO:0005886">
    <property type="term" value="C:plasma membrane"/>
    <property type="evidence" value="ECO:0007669"/>
    <property type="project" value="UniProtKB-SubCell"/>
</dbReference>
<evidence type="ECO:0000256" key="1">
    <source>
        <dbReference type="ARBA" id="ARBA00004651"/>
    </source>
</evidence>
<protein>
    <submittedName>
        <fullName evidence="9">FtsX-like permease family protein</fullName>
    </submittedName>
</protein>
<gene>
    <name evidence="9" type="ORF">FO440_08425</name>
</gene>
<organism evidence="9 10">
    <name type="scientific">Mucilaginibacter corticis</name>
    <dbReference type="NCBI Taxonomy" id="2597670"/>
    <lineage>
        <taxon>Bacteria</taxon>
        <taxon>Pseudomonadati</taxon>
        <taxon>Bacteroidota</taxon>
        <taxon>Sphingobacteriia</taxon>
        <taxon>Sphingobacteriales</taxon>
        <taxon>Sphingobacteriaceae</taxon>
        <taxon>Mucilaginibacter</taxon>
    </lineage>
</organism>
<feature type="transmembrane region" description="Helical" evidence="6">
    <location>
        <begin position="734"/>
        <end position="761"/>
    </location>
</feature>
<dbReference type="PANTHER" id="PTHR30572">
    <property type="entry name" value="MEMBRANE COMPONENT OF TRANSPORTER-RELATED"/>
    <property type="match status" value="1"/>
</dbReference>
<evidence type="ECO:0000256" key="3">
    <source>
        <dbReference type="ARBA" id="ARBA00022692"/>
    </source>
</evidence>
<evidence type="ECO:0000256" key="6">
    <source>
        <dbReference type="SAM" id="Phobius"/>
    </source>
</evidence>
<dbReference type="Proteomes" id="UP000318733">
    <property type="component" value="Unassembled WGS sequence"/>
</dbReference>